<dbReference type="Gene3D" id="1.10.10.60">
    <property type="entry name" value="Homeodomain-like"/>
    <property type="match status" value="1"/>
</dbReference>
<gene>
    <name evidence="1" type="ORF">INT46_001356</name>
</gene>
<keyword evidence="2" id="KW-1185">Reference proteome</keyword>
<dbReference type="CDD" id="cd00167">
    <property type="entry name" value="SANT"/>
    <property type="match status" value="1"/>
</dbReference>
<accession>A0A8H7RDR9</accession>
<dbReference type="EMBL" id="JAEPRC010000109">
    <property type="protein sequence ID" value="KAG2208630.1"/>
    <property type="molecule type" value="Genomic_DNA"/>
</dbReference>
<evidence type="ECO:0000313" key="1">
    <source>
        <dbReference type="EMBL" id="KAG2208630.1"/>
    </source>
</evidence>
<dbReference type="SUPFAM" id="SSF46689">
    <property type="entry name" value="Homeodomain-like"/>
    <property type="match status" value="1"/>
</dbReference>
<reference evidence="1" key="1">
    <citation type="submission" date="2020-12" db="EMBL/GenBank/DDBJ databases">
        <title>Metabolic potential, ecology and presence of endohyphal bacteria is reflected in genomic diversity of Mucoromycotina.</title>
        <authorList>
            <person name="Muszewska A."/>
            <person name="Okrasinska A."/>
            <person name="Steczkiewicz K."/>
            <person name="Drgas O."/>
            <person name="Orlowska M."/>
            <person name="Perlinska-Lenart U."/>
            <person name="Aleksandrzak-Piekarczyk T."/>
            <person name="Szatraj K."/>
            <person name="Zielenkiewicz U."/>
            <person name="Pilsyk S."/>
            <person name="Malc E."/>
            <person name="Mieczkowski P."/>
            <person name="Kruszewska J.S."/>
            <person name="Biernat P."/>
            <person name="Pawlowska J."/>
        </authorList>
    </citation>
    <scope>NUCLEOTIDE SEQUENCE</scope>
    <source>
        <strain evidence="1">CBS 226.32</strain>
    </source>
</reference>
<comment type="caution">
    <text evidence="1">The sequence shown here is derived from an EMBL/GenBank/DDBJ whole genome shotgun (WGS) entry which is preliminary data.</text>
</comment>
<dbReference type="InterPro" id="IPR001005">
    <property type="entry name" value="SANT/Myb"/>
</dbReference>
<dbReference type="AlphaFoldDB" id="A0A8H7RDR9"/>
<evidence type="ECO:0008006" key="3">
    <source>
        <dbReference type="Google" id="ProtNLM"/>
    </source>
</evidence>
<dbReference type="Proteomes" id="UP000650833">
    <property type="component" value="Unassembled WGS sequence"/>
</dbReference>
<proteinExistence type="predicted"/>
<protein>
    <recommendedName>
        <fullName evidence="3">Myb-like domain-containing protein</fullName>
    </recommendedName>
</protein>
<sequence length="188" mass="21433">MFISQIKRFISVGATHNASAGISSDISCSISSGSKPSKSIIRSFPTADIYSNVSNFWLKPTTNITTNSTIFTEAGKCFHSTACNEIKVKSIVNDYESMIESKIIFPSKNQINQENIRAFKYIVIQTNSGRWTEMEKNKFKTKLMELSRCSPMNPKVFFQKLSNAVESRTIKQCKQHYDYYYKIMDIVV</sequence>
<organism evidence="1 2">
    <name type="scientific">Mucor plumbeus</name>
    <dbReference type="NCBI Taxonomy" id="97098"/>
    <lineage>
        <taxon>Eukaryota</taxon>
        <taxon>Fungi</taxon>
        <taxon>Fungi incertae sedis</taxon>
        <taxon>Mucoromycota</taxon>
        <taxon>Mucoromycotina</taxon>
        <taxon>Mucoromycetes</taxon>
        <taxon>Mucorales</taxon>
        <taxon>Mucorineae</taxon>
        <taxon>Mucoraceae</taxon>
        <taxon>Mucor</taxon>
    </lineage>
</organism>
<evidence type="ECO:0000313" key="2">
    <source>
        <dbReference type="Proteomes" id="UP000650833"/>
    </source>
</evidence>
<name>A0A8H7RDR9_9FUNG</name>
<dbReference type="InterPro" id="IPR009057">
    <property type="entry name" value="Homeodomain-like_sf"/>
</dbReference>